<dbReference type="Gene3D" id="4.10.280.10">
    <property type="entry name" value="Helix-loop-helix DNA-binding domain"/>
    <property type="match status" value="1"/>
</dbReference>
<comment type="caution">
    <text evidence="5">The sequence shown here is derived from an EMBL/GenBank/DDBJ whole genome shotgun (WGS) entry which is preliminary data.</text>
</comment>
<dbReference type="CDD" id="cd11433">
    <property type="entry name" value="bHLH-PAS_HIF"/>
    <property type="match status" value="1"/>
</dbReference>
<name>A0AAE1CQE8_9GAST</name>
<dbReference type="SUPFAM" id="SSF47459">
    <property type="entry name" value="HLH, helix-loop-helix DNA-binding domain"/>
    <property type="match status" value="1"/>
</dbReference>
<dbReference type="EMBL" id="JAWDGP010007207">
    <property type="protein sequence ID" value="KAK3728114.1"/>
    <property type="molecule type" value="Genomic_DNA"/>
</dbReference>
<sequence length="202" mass="23048">MTALARQELQKPIRIMMCFTLTAEFSIARHATQTKIHRRCSSVVNQGLDSIMPYKNSEKRKEKSRDAARCRRGKESEIFSELAQALPLSDSVTSQLDKASIMRLSISMLKIYNILNATDHQLAQHTDDEAVDIINPEFKGKFGKFSAYQTDKKGDNYLTDNAYILSCKFVLTRQSAPVQVPMTFAFCITQHQVLKRSRINHE</sequence>
<dbReference type="AlphaFoldDB" id="A0AAE1CQE8"/>
<dbReference type="InterPro" id="IPR011598">
    <property type="entry name" value="bHLH_dom"/>
</dbReference>
<evidence type="ECO:0000313" key="6">
    <source>
        <dbReference type="Proteomes" id="UP001283361"/>
    </source>
</evidence>
<dbReference type="PANTHER" id="PTHR23043">
    <property type="entry name" value="HYPOXIA-INDUCIBLE FACTOR 1 ALPHA"/>
    <property type="match status" value="1"/>
</dbReference>
<evidence type="ECO:0000256" key="3">
    <source>
        <dbReference type="ARBA" id="ARBA00023242"/>
    </source>
</evidence>
<feature type="domain" description="BHLH" evidence="4">
    <location>
        <begin position="59"/>
        <end position="112"/>
    </location>
</feature>
<proteinExistence type="predicted"/>
<dbReference type="GO" id="GO:0046983">
    <property type="term" value="F:protein dimerization activity"/>
    <property type="evidence" value="ECO:0007669"/>
    <property type="project" value="InterPro"/>
</dbReference>
<dbReference type="Proteomes" id="UP001283361">
    <property type="component" value="Unassembled WGS sequence"/>
</dbReference>
<evidence type="ECO:0000256" key="1">
    <source>
        <dbReference type="ARBA" id="ARBA00023015"/>
    </source>
</evidence>
<reference evidence="5" key="1">
    <citation type="journal article" date="2023" name="G3 (Bethesda)">
        <title>A reference genome for the long-term kleptoplast-retaining sea slug Elysia crispata morphotype clarki.</title>
        <authorList>
            <person name="Eastman K.E."/>
            <person name="Pendleton A.L."/>
            <person name="Shaikh M.A."/>
            <person name="Suttiyut T."/>
            <person name="Ogas R."/>
            <person name="Tomko P."/>
            <person name="Gavelis G."/>
            <person name="Widhalm J.R."/>
            <person name="Wisecaver J.H."/>
        </authorList>
    </citation>
    <scope>NUCLEOTIDE SEQUENCE</scope>
    <source>
        <strain evidence="5">ECLA1</strain>
    </source>
</reference>
<evidence type="ECO:0000259" key="4">
    <source>
        <dbReference type="PROSITE" id="PS50888"/>
    </source>
</evidence>
<dbReference type="GO" id="GO:0071456">
    <property type="term" value="P:cellular response to hypoxia"/>
    <property type="evidence" value="ECO:0007669"/>
    <property type="project" value="TreeGrafter"/>
</dbReference>
<dbReference type="PANTHER" id="PTHR23043:SF17">
    <property type="entry name" value="PROTEIN SIMILAR"/>
    <property type="match status" value="1"/>
</dbReference>
<keyword evidence="6" id="KW-1185">Reference proteome</keyword>
<dbReference type="Pfam" id="PF23171">
    <property type="entry name" value="bHLH_HIF1A"/>
    <property type="match status" value="1"/>
</dbReference>
<organism evidence="5 6">
    <name type="scientific">Elysia crispata</name>
    <name type="common">lettuce slug</name>
    <dbReference type="NCBI Taxonomy" id="231223"/>
    <lineage>
        <taxon>Eukaryota</taxon>
        <taxon>Metazoa</taxon>
        <taxon>Spiralia</taxon>
        <taxon>Lophotrochozoa</taxon>
        <taxon>Mollusca</taxon>
        <taxon>Gastropoda</taxon>
        <taxon>Heterobranchia</taxon>
        <taxon>Euthyneura</taxon>
        <taxon>Panpulmonata</taxon>
        <taxon>Sacoglossa</taxon>
        <taxon>Placobranchoidea</taxon>
        <taxon>Plakobranchidae</taxon>
        <taxon>Elysia</taxon>
    </lineage>
</organism>
<evidence type="ECO:0000256" key="2">
    <source>
        <dbReference type="ARBA" id="ARBA00023163"/>
    </source>
</evidence>
<dbReference type="GO" id="GO:0000981">
    <property type="term" value="F:DNA-binding transcription factor activity, RNA polymerase II-specific"/>
    <property type="evidence" value="ECO:0007669"/>
    <property type="project" value="TreeGrafter"/>
</dbReference>
<keyword evidence="3" id="KW-0539">Nucleus</keyword>
<evidence type="ECO:0000313" key="5">
    <source>
        <dbReference type="EMBL" id="KAK3728114.1"/>
    </source>
</evidence>
<keyword evidence="1" id="KW-0805">Transcription regulation</keyword>
<accession>A0AAE1CQE8</accession>
<dbReference type="PROSITE" id="PS50888">
    <property type="entry name" value="BHLH"/>
    <property type="match status" value="1"/>
</dbReference>
<dbReference type="SMART" id="SM00353">
    <property type="entry name" value="HLH"/>
    <property type="match status" value="1"/>
</dbReference>
<dbReference type="GO" id="GO:0000977">
    <property type="term" value="F:RNA polymerase II transcription regulatory region sequence-specific DNA binding"/>
    <property type="evidence" value="ECO:0007669"/>
    <property type="project" value="TreeGrafter"/>
</dbReference>
<gene>
    <name evidence="5" type="ORF">RRG08_009015</name>
</gene>
<protein>
    <recommendedName>
        <fullName evidence="4">BHLH domain-containing protein</fullName>
    </recommendedName>
</protein>
<dbReference type="InterPro" id="IPR036638">
    <property type="entry name" value="HLH_DNA-bd_sf"/>
</dbReference>
<keyword evidence="2" id="KW-0804">Transcription</keyword>